<protein>
    <submittedName>
        <fullName evidence="1">Uncharacterized protein</fullName>
    </submittedName>
</protein>
<organism evidence="1">
    <name type="scientific">Anguilla anguilla</name>
    <name type="common">European freshwater eel</name>
    <name type="synonym">Muraena anguilla</name>
    <dbReference type="NCBI Taxonomy" id="7936"/>
    <lineage>
        <taxon>Eukaryota</taxon>
        <taxon>Metazoa</taxon>
        <taxon>Chordata</taxon>
        <taxon>Craniata</taxon>
        <taxon>Vertebrata</taxon>
        <taxon>Euteleostomi</taxon>
        <taxon>Actinopterygii</taxon>
        <taxon>Neopterygii</taxon>
        <taxon>Teleostei</taxon>
        <taxon>Anguilliformes</taxon>
        <taxon>Anguillidae</taxon>
        <taxon>Anguilla</taxon>
    </lineage>
</organism>
<sequence>MYLEITGSLCCFQLTGVYYMQKLYKLI</sequence>
<reference evidence="1" key="1">
    <citation type="submission" date="2014-11" db="EMBL/GenBank/DDBJ databases">
        <authorList>
            <person name="Amaro Gonzalez C."/>
        </authorList>
    </citation>
    <scope>NUCLEOTIDE SEQUENCE</scope>
</reference>
<evidence type="ECO:0000313" key="1">
    <source>
        <dbReference type="EMBL" id="JAH86551.1"/>
    </source>
</evidence>
<proteinExistence type="predicted"/>
<accession>A0A0E9W8B6</accession>
<name>A0A0E9W8B6_ANGAN</name>
<dbReference type="EMBL" id="GBXM01022026">
    <property type="protein sequence ID" value="JAH86551.1"/>
    <property type="molecule type" value="Transcribed_RNA"/>
</dbReference>
<reference evidence="1" key="2">
    <citation type="journal article" date="2015" name="Fish Shellfish Immunol.">
        <title>Early steps in the European eel (Anguilla anguilla)-Vibrio vulnificus interaction in the gills: Role of the RtxA13 toxin.</title>
        <authorList>
            <person name="Callol A."/>
            <person name="Pajuelo D."/>
            <person name="Ebbesson L."/>
            <person name="Teles M."/>
            <person name="MacKenzie S."/>
            <person name="Amaro C."/>
        </authorList>
    </citation>
    <scope>NUCLEOTIDE SEQUENCE</scope>
</reference>
<dbReference type="AlphaFoldDB" id="A0A0E9W8B6"/>